<sequence>MVIQSDKRWNIKLGSWICLSNLALWSLQAIVQIIRNGALSAPVIQSVGFAFFVFGTAFGAFTDKDKRIPVYGVVLAASPAGCRQDDHHGAALSV</sequence>
<organism evidence="2 3">
    <name type="scientific">Bifidobacterium pseudolongum</name>
    <dbReference type="NCBI Taxonomy" id="1694"/>
    <lineage>
        <taxon>Bacteria</taxon>
        <taxon>Bacillati</taxon>
        <taxon>Actinomycetota</taxon>
        <taxon>Actinomycetes</taxon>
        <taxon>Bifidobacteriales</taxon>
        <taxon>Bifidobacteriaceae</taxon>
        <taxon>Bifidobacterium</taxon>
    </lineage>
</organism>
<evidence type="ECO:0000256" key="1">
    <source>
        <dbReference type="SAM" id="Phobius"/>
    </source>
</evidence>
<dbReference type="AlphaFoldDB" id="A0A395XFD6"/>
<dbReference type="EMBL" id="QRZV01000002">
    <property type="protein sequence ID" value="RGW10029.1"/>
    <property type="molecule type" value="Genomic_DNA"/>
</dbReference>
<keyword evidence="1" id="KW-1133">Transmembrane helix</keyword>
<evidence type="ECO:0000313" key="3">
    <source>
        <dbReference type="Proteomes" id="UP000265970"/>
    </source>
</evidence>
<protein>
    <submittedName>
        <fullName evidence="2">Uncharacterized protein</fullName>
    </submittedName>
</protein>
<comment type="caution">
    <text evidence="2">The sequence shown here is derived from an EMBL/GenBank/DDBJ whole genome shotgun (WGS) entry which is preliminary data.</text>
</comment>
<feature type="transmembrane region" description="Helical" evidence="1">
    <location>
        <begin position="39"/>
        <end position="61"/>
    </location>
</feature>
<keyword evidence="1" id="KW-0812">Transmembrane</keyword>
<keyword evidence="1" id="KW-0472">Membrane</keyword>
<evidence type="ECO:0000313" key="2">
    <source>
        <dbReference type="EMBL" id="RGW10029.1"/>
    </source>
</evidence>
<accession>A0A395XFD6</accession>
<reference evidence="2 3" key="1">
    <citation type="submission" date="2018-08" db="EMBL/GenBank/DDBJ databases">
        <title>A genome reference for cultivated species of the human gut microbiota.</title>
        <authorList>
            <person name="Zou Y."/>
            <person name="Xue W."/>
            <person name="Luo G."/>
        </authorList>
    </citation>
    <scope>NUCLEOTIDE SEQUENCE [LARGE SCALE GENOMIC DNA]</scope>
    <source>
        <strain evidence="2 3">AF13-3LB</strain>
    </source>
</reference>
<proteinExistence type="predicted"/>
<name>A0A395XFD6_9BIFI</name>
<gene>
    <name evidence="2" type="ORF">DWV92_05445</name>
</gene>
<dbReference type="Proteomes" id="UP000265970">
    <property type="component" value="Unassembled WGS sequence"/>
</dbReference>
<dbReference type="RefSeq" id="WP_118239205.1">
    <property type="nucleotide sequence ID" value="NZ_QRZV01000002.1"/>
</dbReference>